<dbReference type="CDD" id="cd16897">
    <property type="entry name" value="LYZ_C"/>
    <property type="match status" value="1"/>
</dbReference>
<sequence length="131" mass="14504">MWAPVLLSLLCCLGAPSGARILGRCTVARLLQERGLAYFESKFNPSAVYEDVQEGVTGFGLFQIRDRERCEPGGNLCHVACSALLNLNPKDTIKCAKKIVRGKYGLGAWPSWSLHCRFSDTLVRWLDGCKL</sequence>
<evidence type="ECO:0000313" key="2">
    <source>
        <dbReference type="EMBL" id="KFO33298.1"/>
    </source>
</evidence>
<keyword evidence="3" id="KW-1185">Reference proteome</keyword>
<dbReference type="EMBL" id="KN122104">
    <property type="protein sequence ID" value="KFO33298.1"/>
    <property type="molecule type" value="Genomic_DNA"/>
</dbReference>
<dbReference type="InterPro" id="IPR001916">
    <property type="entry name" value="Glyco_hydro_22"/>
</dbReference>
<dbReference type="SMART" id="SM00263">
    <property type="entry name" value="LYZ1"/>
    <property type="match status" value="1"/>
</dbReference>
<dbReference type="eggNOG" id="ENOG502SSER">
    <property type="taxonomic scope" value="Eukaryota"/>
</dbReference>
<dbReference type="SUPFAM" id="SSF53955">
    <property type="entry name" value="Lysozyme-like"/>
    <property type="match status" value="1"/>
</dbReference>
<keyword evidence="1" id="KW-0732">Signal</keyword>
<dbReference type="AlphaFoldDB" id="A0A091DS68"/>
<dbReference type="PROSITE" id="PS51348">
    <property type="entry name" value="GLYCOSYL_HYDROL_F22_2"/>
    <property type="match status" value="1"/>
</dbReference>
<dbReference type="GO" id="GO:0001669">
    <property type="term" value="C:acrosomal vesicle"/>
    <property type="evidence" value="ECO:0007669"/>
    <property type="project" value="TreeGrafter"/>
</dbReference>
<feature type="signal peptide" evidence="1">
    <location>
        <begin position="1"/>
        <end position="18"/>
    </location>
</feature>
<dbReference type="InterPro" id="IPR023346">
    <property type="entry name" value="Lysozyme-like_dom_sf"/>
</dbReference>
<proteinExistence type="predicted"/>
<organism evidence="2 3">
    <name type="scientific">Fukomys damarensis</name>
    <name type="common">Damaraland mole rat</name>
    <name type="synonym">Cryptomys damarensis</name>
    <dbReference type="NCBI Taxonomy" id="885580"/>
    <lineage>
        <taxon>Eukaryota</taxon>
        <taxon>Metazoa</taxon>
        <taxon>Chordata</taxon>
        <taxon>Craniata</taxon>
        <taxon>Vertebrata</taxon>
        <taxon>Euteleostomi</taxon>
        <taxon>Mammalia</taxon>
        <taxon>Eutheria</taxon>
        <taxon>Euarchontoglires</taxon>
        <taxon>Glires</taxon>
        <taxon>Rodentia</taxon>
        <taxon>Hystricomorpha</taxon>
        <taxon>Bathyergidae</taxon>
        <taxon>Fukomys</taxon>
    </lineage>
</organism>
<dbReference type="GO" id="GO:0036126">
    <property type="term" value="C:sperm flagellum"/>
    <property type="evidence" value="ECO:0007669"/>
    <property type="project" value="TreeGrafter"/>
</dbReference>
<dbReference type="Pfam" id="PF00062">
    <property type="entry name" value="Lys"/>
    <property type="match status" value="1"/>
</dbReference>
<dbReference type="GO" id="GO:0007342">
    <property type="term" value="P:fusion of sperm to egg plasma membrane involved in single fertilization"/>
    <property type="evidence" value="ECO:0007669"/>
    <property type="project" value="TreeGrafter"/>
</dbReference>
<evidence type="ECO:0000313" key="3">
    <source>
        <dbReference type="Proteomes" id="UP000028990"/>
    </source>
</evidence>
<dbReference type="OMA" id="AWPSWSL"/>
<feature type="chain" id="PRO_5001873628" evidence="1">
    <location>
        <begin position="19"/>
        <end position="131"/>
    </location>
</feature>
<dbReference type="PANTHER" id="PTHR11407:SF21">
    <property type="entry name" value="LYSOZYME-LIKE PROTEIN 4"/>
    <property type="match status" value="1"/>
</dbReference>
<gene>
    <name evidence="2" type="ORF">H920_05486</name>
</gene>
<reference evidence="2 3" key="1">
    <citation type="submission" date="2013-11" db="EMBL/GenBank/DDBJ databases">
        <title>The Damaraland mole rat (Fukomys damarensis) genome and evolution of African mole rats.</title>
        <authorList>
            <person name="Gladyshev V.N."/>
            <person name="Fang X."/>
        </authorList>
    </citation>
    <scope>NUCLEOTIDE SEQUENCE [LARGE SCALE GENOMIC DNA]</scope>
    <source>
        <tissue evidence="2">Liver</tissue>
    </source>
</reference>
<evidence type="ECO:0000256" key="1">
    <source>
        <dbReference type="SAM" id="SignalP"/>
    </source>
</evidence>
<accession>A0A091DS68</accession>
<protein>
    <submittedName>
        <fullName evidence="2">Lysozyme-like protein 4</fullName>
    </submittedName>
</protein>
<dbReference type="STRING" id="885580.ENSFDAP00000008795"/>
<name>A0A091DS68_FUKDA</name>
<dbReference type="PANTHER" id="PTHR11407">
    <property type="entry name" value="LYSOZYME C"/>
    <property type="match status" value="1"/>
</dbReference>
<dbReference type="Proteomes" id="UP000028990">
    <property type="component" value="Unassembled WGS sequence"/>
</dbReference>
<dbReference type="Gene3D" id="1.10.530.10">
    <property type="match status" value="1"/>
</dbReference>